<name>A0A840SN34_9RHOB</name>
<organism evidence="4 5">
    <name type="scientific">Amaricoccus macauensis</name>
    <dbReference type="NCBI Taxonomy" id="57001"/>
    <lineage>
        <taxon>Bacteria</taxon>
        <taxon>Pseudomonadati</taxon>
        <taxon>Pseudomonadota</taxon>
        <taxon>Alphaproteobacteria</taxon>
        <taxon>Rhodobacterales</taxon>
        <taxon>Paracoccaceae</taxon>
        <taxon>Amaricoccus</taxon>
    </lineage>
</organism>
<proteinExistence type="predicted"/>
<evidence type="ECO:0000313" key="4">
    <source>
        <dbReference type="EMBL" id="MBB5224489.1"/>
    </source>
</evidence>
<dbReference type="Pfam" id="PF22725">
    <property type="entry name" value="GFO_IDH_MocA_C3"/>
    <property type="match status" value="1"/>
</dbReference>
<dbReference type="PANTHER" id="PTHR43377">
    <property type="entry name" value="BILIVERDIN REDUCTASE A"/>
    <property type="match status" value="1"/>
</dbReference>
<dbReference type="InterPro" id="IPR055170">
    <property type="entry name" value="GFO_IDH_MocA-like_dom"/>
</dbReference>
<dbReference type="Gene3D" id="3.40.50.720">
    <property type="entry name" value="NAD(P)-binding Rossmann-like Domain"/>
    <property type="match status" value="1"/>
</dbReference>
<gene>
    <name evidence="4" type="ORF">HNP73_004460</name>
</gene>
<reference evidence="4 5" key="1">
    <citation type="submission" date="2020-08" db="EMBL/GenBank/DDBJ databases">
        <title>Genomic Encyclopedia of Type Strains, Phase IV (KMG-IV): sequencing the most valuable type-strain genomes for metagenomic binning, comparative biology and taxonomic classification.</title>
        <authorList>
            <person name="Goeker M."/>
        </authorList>
    </citation>
    <scope>NUCLEOTIDE SEQUENCE [LARGE SCALE GENOMIC DNA]</scope>
    <source>
        <strain evidence="4 5">DSM 101730</strain>
    </source>
</reference>
<dbReference type="InterPro" id="IPR004104">
    <property type="entry name" value="Gfo/Idh/MocA-like_OxRdtase_C"/>
</dbReference>
<feature type="domain" description="Gfo/Idh/MocA-like oxidoreductase C-terminal" evidence="2">
    <location>
        <begin position="283"/>
        <end position="327"/>
    </location>
</feature>
<dbReference type="InterPro" id="IPR000683">
    <property type="entry name" value="Gfo/Idh/MocA-like_OxRdtase_N"/>
</dbReference>
<feature type="domain" description="GFO/IDH/MocA-like oxidoreductase" evidence="3">
    <location>
        <begin position="128"/>
        <end position="247"/>
    </location>
</feature>
<comment type="caution">
    <text evidence="4">The sequence shown here is derived from an EMBL/GenBank/DDBJ whole genome shotgun (WGS) entry which is preliminary data.</text>
</comment>
<dbReference type="InterPro" id="IPR036291">
    <property type="entry name" value="NAD(P)-bd_dom_sf"/>
</dbReference>
<evidence type="ECO:0000259" key="1">
    <source>
        <dbReference type="Pfam" id="PF01408"/>
    </source>
</evidence>
<dbReference type="Pfam" id="PF01408">
    <property type="entry name" value="GFO_IDH_MocA"/>
    <property type="match status" value="1"/>
</dbReference>
<feature type="domain" description="Gfo/Idh/MocA-like oxidoreductase N-terminal" evidence="1">
    <location>
        <begin position="2"/>
        <end position="120"/>
    </location>
</feature>
<dbReference type="EMBL" id="JACHFM010000008">
    <property type="protein sequence ID" value="MBB5224489.1"/>
    <property type="molecule type" value="Genomic_DNA"/>
</dbReference>
<evidence type="ECO:0000259" key="3">
    <source>
        <dbReference type="Pfam" id="PF22725"/>
    </source>
</evidence>
<accession>A0A840SN34</accession>
<dbReference type="AlphaFoldDB" id="A0A840SN34"/>
<dbReference type="RefSeq" id="WP_184155271.1">
    <property type="nucleotide sequence ID" value="NZ_JACHFM010000008.1"/>
</dbReference>
<dbReference type="Gene3D" id="3.30.360.10">
    <property type="entry name" value="Dihydrodipicolinate Reductase, domain 2"/>
    <property type="match status" value="1"/>
</dbReference>
<evidence type="ECO:0000259" key="2">
    <source>
        <dbReference type="Pfam" id="PF02894"/>
    </source>
</evidence>
<sequence length="333" mass="35706">MLRVGIIGAGHFGAAHARALAAVDDARLVAACRNDEAGLAAFCAGFGCKGYRDYRDLLADPGIDAVVVALPHQLHAEVAIAAAGSGRHVMLEKPLAPTVAECRRILAAADAAGVTLMPGHTMRFTLPFLAARRIVESGEIGRMRFGSSRMIKLWMEENRRDWHLDPERGGGMLFTAGIHALDRLIGLAGRRPTHVSAVTATAFHDQKADDSALLLLRFGEDAAGQVASIGYRDGAFISGDEIVCDEGVLRVDFFSGVELGRGQRWQAVPASYEDDIAGRALERQWQAFAEAVRAGSPPPVTGEDGLHVVACIEAALRAARERREVEVEQSVPR</sequence>
<dbReference type="GO" id="GO:0000166">
    <property type="term" value="F:nucleotide binding"/>
    <property type="evidence" value="ECO:0007669"/>
    <property type="project" value="InterPro"/>
</dbReference>
<dbReference type="SUPFAM" id="SSF55347">
    <property type="entry name" value="Glyceraldehyde-3-phosphate dehydrogenase-like, C-terminal domain"/>
    <property type="match status" value="1"/>
</dbReference>
<dbReference type="SUPFAM" id="SSF51735">
    <property type="entry name" value="NAD(P)-binding Rossmann-fold domains"/>
    <property type="match status" value="1"/>
</dbReference>
<dbReference type="Proteomes" id="UP000549457">
    <property type="component" value="Unassembled WGS sequence"/>
</dbReference>
<protein>
    <submittedName>
        <fullName evidence="4">Putative dehydrogenase</fullName>
    </submittedName>
</protein>
<dbReference type="Pfam" id="PF02894">
    <property type="entry name" value="GFO_IDH_MocA_C"/>
    <property type="match status" value="1"/>
</dbReference>
<evidence type="ECO:0000313" key="5">
    <source>
        <dbReference type="Proteomes" id="UP000549457"/>
    </source>
</evidence>
<dbReference type="InterPro" id="IPR051450">
    <property type="entry name" value="Gfo/Idh/MocA_Oxidoreductases"/>
</dbReference>
<keyword evidence="5" id="KW-1185">Reference proteome</keyword>
<dbReference type="PANTHER" id="PTHR43377:SF8">
    <property type="entry name" value="BLR3664 PROTEIN"/>
    <property type="match status" value="1"/>
</dbReference>